<accession>A0A7T5UQQ5</accession>
<dbReference type="Proteomes" id="UP000595618">
    <property type="component" value="Chromosome"/>
</dbReference>
<evidence type="ECO:0000313" key="1">
    <source>
        <dbReference type="EMBL" id="QQG45355.1"/>
    </source>
</evidence>
<gene>
    <name evidence="1" type="ORF">HYW89_00230</name>
</gene>
<reference evidence="1 2" key="1">
    <citation type="submission" date="2020-07" db="EMBL/GenBank/DDBJ databases">
        <title>Huge and variable diversity of episymbiotic CPR bacteria and DPANN archaea in groundwater ecosystems.</title>
        <authorList>
            <person name="He C.Y."/>
            <person name="Keren R."/>
            <person name="Whittaker M."/>
            <person name="Farag I.F."/>
            <person name="Doudna J."/>
            <person name="Cate J.H.D."/>
            <person name="Banfield J.F."/>
        </authorList>
    </citation>
    <scope>NUCLEOTIDE SEQUENCE [LARGE SCALE GENOMIC DNA]</scope>
    <source>
        <strain evidence="1">NC_groundwater_541_Ag_S-0.1um_46_50</strain>
    </source>
</reference>
<name>A0A7T5UQQ5_9BACT</name>
<dbReference type="AlphaFoldDB" id="A0A7T5UQQ5"/>
<dbReference type="EMBL" id="CP066690">
    <property type="protein sequence ID" value="QQG45355.1"/>
    <property type="molecule type" value="Genomic_DNA"/>
</dbReference>
<sequence length="56" mass="6458">MVNLISTPETAVTFTFKRSSKNPGRVGIEHTLPFFYPRPSRQRRAMLGHWRLADEG</sequence>
<protein>
    <submittedName>
        <fullName evidence="1">Uncharacterized protein</fullName>
    </submittedName>
</protein>
<organism evidence="1 2">
    <name type="scientific">Candidatus Sungiibacteriota bacterium</name>
    <dbReference type="NCBI Taxonomy" id="2750080"/>
    <lineage>
        <taxon>Bacteria</taxon>
        <taxon>Candidatus Sungiibacteriota</taxon>
    </lineage>
</organism>
<proteinExistence type="predicted"/>
<evidence type="ECO:0000313" key="2">
    <source>
        <dbReference type="Proteomes" id="UP000595618"/>
    </source>
</evidence>